<evidence type="ECO:0000259" key="3">
    <source>
        <dbReference type="PROSITE" id="PS52004"/>
    </source>
</evidence>
<dbReference type="SMART" id="SM00825">
    <property type="entry name" value="PKS_KS"/>
    <property type="match status" value="1"/>
</dbReference>
<keyword evidence="2" id="KW-0597">Phosphoprotein</keyword>
<evidence type="ECO:0000256" key="2">
    <source>
        <dbReference type="ARBA" id="ARBA00022553"/>
    </source>
</evidence>
<dbReference type="InterPro" id="IPR020841">
    <property type="entry name" value="PKS_Beta-ketoAc_synthase_dom"/>
</dbReference>
<dbReference type="GO" id="GO:0006633">
    <property type="term" value="P:fatty acid biosynthetic process"/>
    <property type="evidence" value="ECO:0007669"/>
    <property type="project" value="TreeGrafter"/>
</dbReference>
<protein>
    <recommendedName>
        <fullName evidence="3">Ketosynthase family 3 (KS3) domain-containing protein</fullName>
    </recommendedName>
</protein>
<comment type="caution">
    <text evidence="4">The sequence shown here is derived from an EMBL/GenBank/DDBJ whole genome shotgun (WGS) entry which is preliminary data.</text>
</comment>
<dbReference type="AlphaFoldDB" id="A0A9P8NDT7"/>
<organism evidence="4 5">
    <name type="scientific">Aspergillus fumigatus</name>
    <name type="common">Neosartorya fumigata</name>
    <dbReference type="NCBI Taxonomy" id="746128"/>
    <lineage>
        <taxon>Eukaryota</taxon>
        <taxon>Fungi</taxon>
        <taxon>Dikarya</taxon>
        <taxon>Ascomycota</taxon>
        <taxon>Pezizomycotina</taxon>
        <taxon>Eurotiomycetes</taxon>
        <taxon>Eurotiomycetidae</taxon>
        <taxon>Eurotiales</taxon>
        <taxon>Aspergillaceae</taxon>
        <taxon>Aspergillus</taxon>
        <taxon>Aspergillus subgen. Fumigati</taxon>
    </lineage>
</organism>
<dbReference type="CDD" id="cd00833">
    <property type="entry name" value="PKS"/>
    <property type="match status" value="1"/>
</dbReference>
<dbReference type="Proteomes" id="UP000813423">
    <property type="component" value="Unassembled WGS sequence"/>
</dbReference>
<sequence>MPVLALNASSTAGNQSKMTGFLKRLDHALRDGDPIRAIIRGWASNNDGRGSPPMCPGPDSQAACIRAAYAMANLKDFETTAYIECHGMDTTVGESSELKGISAVFGQARSMDNPLIVGSIKSNLGDSEATSGLSGLIKIVLSIEEGSIPGTPSYSMPSSKGRASFVIEAVSEANATTFFKQSIKN</sequence>
<dbReference type="EMBL" id="JAIBSC010000070">
    <property type="protein sequence ID" value="KAH1901010.1"/>
    <property type="molecule type" value="Genomic_DNA"/>
</dbReference>
<evidence type="ECO:0000313" key="4">
    <source>
        <dbReference type="EMBL" id="KAH1901010.1"/>
    </source>
</evidence>
<gene>
    <name evidence="4" type="ORF">KXV57_008201</name>
</gene>
<dbReference type="SUPFAM" id="SSF53901">
    <property type="entry name" value="Thiolase-like"/>
    <property type="match status" value="1"/>
</dbReference>
<reference evidence="4" key="1">
    <citation type="submission" date="2021-08" db="EMBL/GenBank/DDBJ databases">
        <title>Global Aspergillus fumigatus from environmental and clinical sources.</title>
        <authorList>
            <person name="Barber A."/>
            <person name="Sae-Ong T."/>
        </authorList>
    </citation>
    <scope>NUCLEOTIDE SEQUENCE</scope>
    <source>
        <strain evidence="4">NRZ-2016-071</strain>
    </source>
</reference>
<evidence type="ECO:0000256" key="1">
    <source>
        <dbReference type="ARBA" id="ARBA00022450"/>
    </source>
</evidence>
<dbReference type="InterPro" id="IPR050091">
    <property type="entry name" value="PKS_NRPS_Biosynth_Enz"/>
</dbReference>
<proteinExistence type="predicted"/>
<dbReference type="PANTHER" id="PTHR43775:SF18">
    <property type="entry name" value="ENZYME, PUTATIVE (JCVI)-RELATED"/>
    <property type="match status" value="1"/>
</dbReference>
<feature type="domain" description="Ketosynthase family 3 (KS3)" evidence="3">
    <location>
        <begin position="1"/>
        <end position="181"/>
    </location>
</feature>
<dbReference type="GO" id="GO:0004312">
    <property type="term" value="F:fatty acid synthase activity"/>
    <property type="evidence" value="ECO:0007669"/>
    <property type="project" value="TreeGrafter"/>
</dbReference>
<dbReference type="Gene3D" id="3.40.47.10">
    <property type="match status" value="1"/>
</dbReference>
<accession>A0A9P8NDT7</accession>
<dbReference type="PANTHER" id="PTHR43775">
    <property type="entry name" value="FATTY ACID SYNTHASE"/>
    <property type="match status" value="1"/>
</dbReference>
<evidence type="ECO:0000313" key="5">
    <source>
        <dbReference type="Proteomes" id="UP000813423"/>
    </source>
</evidence>
<dbReference type="Pfam" id="PF02801">
    <property type="entry name" value="Ketoacyl-synt_C"/>
    <property type="match status" value="1"/>
</dbReference>
<name>A0A9P8NDT7_ASPFM</name>
<dbReference type="GO" id="GO:0044550">
    <property type="term" value="P:secondary metabolite biosynthetic process"/>
    <property type="evidence" value="ECO:0007669"/>
    <property type="project" value="TreeGrafter"/>
</dbReference>
<dbReference type="PROSITE" id="PS52004">
    <property type="entry name" value="KS3_2"/>
    <property type="match status" value="1"/>
</dbReference>
<dbReference type="InterPro" id="IPR014031">
    <property type="entry name" value="Ketoacyl_synth_C"/>
</dbReference>
<dbReference type="InterPro" id="IPR016039">
    <property type="entry name" value="Thiolase-like"/>
</dbReference>
<keyword evidence="1" id="KW-0596">Phosphopantetheine</keyword>